<dbReference type="PANTHER" id="PTHR11559">
    <property type="entry name" value="CARBOXYLESTERASE"/>
    <property type="match status" value="1"/>
</dbReference>
<evidence type="ECO:0000256" key="3">
    <source>
        <dbReference type="RuleBase" id="RU361235"/>
    </source>
</evidence>
<sequence>MVDATVLTTSGTVRGHVEDTVLVFRDVPYATSARFGPPETVAEWAGERAVADTPIAPQLTSRLAPVMGNAPEGHRQSEDCQRLTITTPAADGQRRPVLVWIHGGAWVTGAGSLGIYGGHRIANEGNVVVVALNYRLGVLGYLRAEGISEGNHGLADQLAALRWVHDNIAAFGGDPQAVTVAGQSAGAHAVQCLIGMPLARGLFRRAILQSSPAGLGLGNTRSARKGAKRFRNALVGSATTAPTSAILDAQFIAMRAAAGRLGLGLSTGIAPVPGVGVLPNLPEWKTEVAGRAPDLDVIIGTTAREAAAFYVPNAAIERLRRIPVLGAIAANVIERAVSTLVFIRPSRRLAAQLSHAGARIWVYQFDYAAPDSPFGACHCAELPFLLGADRDWAEAPMLRGTPPMVVASLGSRMRTAWLDFVRTGAPDPAIGWAKYTPKTPNVYRWTA</sequence>
<dbReference type="InterPro" id="IPR050309">
    <property type="entry name" value="Type-B_Carboxylest/Lipase"/>
</dbReference>
<dbReference type="STRING" id="1077974.GOEFS_035_00780"/>
<evidence type="ECO:0000256" key="1">
    <source>
        <dbReference type="ARBA" id="ARBA00005964"/>
    </source>
</evidence>
<dbReference type="PROSITE" id="PS00122">
    <property type="entry name" value="CARBOXYLESTERASE_B_1"/>
    <property type="match status" value="1"/>
</dbReference>
<dbReference type="ESTHER" id="9acto-h0qxj5">
    <property type="family name" value="Carb_B_Bacteria"/>
</dbReference>
<reference evidence="5 6" key="1">
    <citation type="submission" date="2011-12" db="EMBL/GenBank/DDBJ databases">
        <title>Whole genome shotgun sequence of Gordonia effusa NBRC 100432.</title>
        <authorList>
            <person name="Yoshida I."/>
            <person name="Takarada H."/>
            <person name="Hosoyama A."/>
            <person name="Tsuchikane K."/>
            <person name="Katsumata H."/>
            <person name="Yamazaki S."/>
            <person name="Fujita N."/>
        </authorList>
    </citation>
    <scope>NUCLEOTIDE SEQUENCE [LARGE SCALE GENOMIC DNA]</scope>
    <source>
        <strain evidence="5 6">NBRC 100432</strain>
    </source>
</reference>
<evidence type="ECO:0000313" key="5">
    <source>
        <dbReference type="EMBL" id="GAB17546.1"/>
    </source>
</evidence>
<dbReference type="InterPro" id="IPR002018">
    <property type="entry name" value="CarbesteraseB"/>
</dbReference>
<dbReference type="EC" id="3.1.1.-" evidence="3"/>
<comment type="similarity">
    <text evidence="1 3">Belongs to the type-B carboxylesterase/lipase family.</text>
</comment>
<protein>
    <recommendedName>
        <fullName evidence="3">Carboxylic ester hydrolase</fullName>
        <ecNumber evidence="3">3.1.1.-</ecNumber>
    </recommendedName>
</protein>
<gene>
    <name evidence="5" type="ORF">GOEFS_035_00780</name>
</gene>
<comment type="caution">
    <text evidence="5">The sequence shown here is derived from an EMBL/GenBank/DDBJ whole genome shotgun (WGS) entry which is preliminary data.</text>
</comment>
<dbReference type="eggNOG" id="COG2272">
    <property type="taxonomic scope" value="Bacteria"/>
</dbReference>
<feature type="domain" description="Carboxylesterase type B" evidence="4">
    <location>
        <begin position="333"/>
        <end position="444"/>
    </location>
</feature>
<dbReference type="RefSeq" id="WP_007316884.1">
    <property type="nucleotide sequence ID" value="NZ_BAEH01000035.1"/>
</dbReference>
<dbReference type="InterPro" id="IPR029058">
    <property type="entry name" value="AB_hydrolase_fold"/>
</dbReference>
<dbReference type="EMBL" id="BAEH01000035">
    <property type="protein sequence ID" value="GAB17546.1"/>
    <property type="molecule type" value="Genomic_DNA"/>
</dbReference>
<evidence type="ECO:0000313" key="6">
    <source>
        <dbReference type="Proteomes" id="UP000035034"/>
    </source>
</evidence>
<evidence type="ECO:0000256" key="2">
    <source>
        <dbReference type="ARBA" id="ARBA00022801"/>
    </source>
</evidence>
<dbReference type="InterPro" id="IPR019826">
    <property type="entry name" value="Carboxylesterase_B_AS"/>
</dbReference>
<dbReference type="AlphaFoldDB" id="H0QXJ5"/>
<dbReference type="OrthoDB" id="3199405at2"/>
<dbReference type="GO" id="GO:0016787">
    <property type="term" value="F:hydrolase activity"/>
    <property type="evidence" value="ECO:0007669"/>
    <property type="project" value="UniProtKB-KW"/>
</dbReference>
<dbReference type="SUPFAM" id="SSF53474">
    <property type="entry name" value="alpha/beta-Hydrolases"/>
    <property type="match status" value="1"/>
</dbReference>
<keyword evidence="6" id="KW-1185">Reference proteome</keyword>
<organism evidence="5 6">
    <name type="scientific">Gordonia effusa NBRC 100432</name>
    <dbReference type="NCBI Taxonomy" id="1077974"/>
    <lineage>
        <taxon>Bacteria</taxon>
        <taxon>Bacillati</taxon>
        <taxon>Actinomycetota</taxon>
        <taxon>Actinomycetes</taxon>
        <taxon>Mycobacteriales</taxon>
        <taxon>Gordoniaceae</taxon>
        <taxon>Gordonia</taxon>
    </lineage>
</organism>
<dbReference type="Pfam" id="PF00135">
    <property type="entry name" value="COesterase"/>
    <property type="match status" value="2"/>
</dbReference>
<dbReference type="Gene3D" id="3.40.50.1820">
    <property type="entry name" value="alpha/beta hydrolase"/>
    <property type="match status" value="1"/>
</dbReference>
<accession>H0QXJ5</accession>
<name>H0QXJ5_9ACTN</name>
<evidence type="ECO:0000259" key="4">
    <source>
        <dbReference type="Pfam" id="PF00135"/>
    </source>
</evidence>
<feature type="domain" description="Carboxylesterase type B" evidence="4">
    <location>
        <begin position="4"/>
        <end position="311"/>
    </location>
</feature>
<proteinExistence type="inferred from homology"/>
<keyword evidence="2 3" id="KW-0378">Hydrolase</keyword>
<dbReference type="Proteomes" id="UP000035034">
    <property type="component" value="Unassembled WGS sequence"/>
</dbReference>